<dbReference type="Proteomes" id="UP000275078">
    <property type="component" value="Unassembled WGS sequence"/>
</dbReference>
<dbReference type="EMBL" id="ML119754">
    <property type="protein sequence ID" value="RPA75926.1"/>
    <property type="molecule type" value="Genomic_DNA"/>
</dbReference>
<proteinExistence type="predicted"/>
<feature type="region of interest" description="Disordered" evidence="1">
    <location>
        <begin position="889"/>
        <end position="948"/>
    </location>
</feature>
<protein>
    <recommendedName>
        <fullName evidence="4">F-box domain-containing protein</fullName>
    </recommendedName>
</protein>
<feature type="compositionally biased region" description="Basic and acidic residues" evidence="1">
    <location>
        <begin position="889"/>
        <end position="901"/>
    </location>
</feature>
<gene>
    <name evidence="2" type="ORF">BJ508DRAFT_338349</name>
</gene>
<evidence type="ECO:0000313" key="2">
    <source>
        <dbReference type="EMBL" id="RPA75926.1"/>
    </source>
</evidence>
<evidence type="ECO:0000313" key="3">
    <source>
        <dbReference type="Proteomes" id="UP000275078"/>
    </source>
</evidence>
<sequence length="948" mass="108831">MALDATLLHLPVEIRMLIIECLDSADDIVALQRTHPSLHELLTGGYSNQMLSNIALRRWSQKKPGALALLGLLNTRQFCIPRLLHTIRLAVEEHTPEFTKSPRLLPKFAKCNHAVDMFEETYRIELADLRTMDAVEQELIQPVLQTIFTRYAEIYGKGYPDWSLTVTEQRRVEGALYNLIVVHQKHWHKVLFSSDYSRRYALALDNFGKILADDTIRRDDDFHLVPDPDMKGFMDDISLVEHLQMLSVHDQFMKMLYQAPMCLRVRNEGTISFGALWQAWPVHDLFIERLSMVPGMEIEIDDYQEEFESRFTVSSLKAAGKRLNLVQLREMSIFDHQQEELLDFLGSAPQYGWPAGENVDGPKARYRTVEGKVVDIRLPGSMGIRTSGKIQTIQKTLYVPNREDFGGLYTIWEHRNLVHRNLFSVFFPPFILLFNIKPAYQFPITGDRDTSTIHSVHEGYPATSRITSFFTPESTIATNGILDSTFLNAPFSNHFTDHDTDNTIVHNTLSDVLLPFPRVDKDHAFDPFNPHSYDRPGMDFLEDEILHLPKLPHLPETFAELETMSSSFGGDGNSDSRCSDLAEPSCPKRLLPFVSNKEDRDPSLPIWILPQEPFRAGDSRSICPFPNPLGFEVEINPAYEADGDFGVEELKIALRKHDIFGEDDVEELEEVCRRQPAYRICTRRWSAFKFAKRDVDVGTPDLTEAMEVWGLDGKDVEASEQQVEENIEHQGEEKIEDWTEIEIEEQLVYHRFVRDGLSALLRALETPIVAEEGAYVPDIPQEMHTWHTFYFYHEMHYFKEGGCLYMPEQDICRFDYWVESEKDVEGEAWKGIREKVESTLQPGSFWKGDLDRFPLTGEWEVFAPLLEDMKRRGMREIYHVHPWPAAGTVEKRSLGEDGGSEKKHHGQKKQEAGDEEVNSQSASSGSSKEASPEKQWPRARTVSKQGST</sequence>
<dbReference type="AlphaFoldDB" id="A0A3N4HSG2"/>
<evidence type="ECO:0008006" key="4">
    <source>
        <dbReference type="Google" id="ProtNLM"/>
    </source>
</evidence>
<evidence type="ECO:0000256" key="1">
    <source>
        <dbReference type="SAM" id="MobiDB-lite"/>
    </source>
</evidence>
<name>A0A3N4HSG2_ASCIM</name>
<reference evidence="2 3" key="1">
    <citation type="journal article" date="2018" name="Nat. Ecol. Evol.">
        <title>Pezizomycetes genomes reveal the molecular basis of ectomycorrhizal truffle lifestyle.</title>
        <authorList>
            <person name="Murat C."/>
            <person name="Payen T."/>
            <person name="Noel B."/>
            <person name="Kuo A."/>
            <person name="Morin E."/>
            <person name="Chen J."/>
            <person name="Kohler A."/>
            <person name="Krizsan K."/>
            <person name="Balestrini R."/>
            <person name="Da Silva C."/>
            <person name="Montanini B."/>
            <person name="Hainaut M."/>
            <person name="Levati E."/>
            <person name="Barry K.W."/>
            <person name="Belfiori B."/>
            <person name="Cichocki N."/>
            <person name="Clum A."/>
            <person name="Dockter R.B."/>
            <person name="Fauchery L."/>
            <person name="Guy J."/>
            <person name="Iotti M."/>
            <person name="Le Tacon F."/>
            <person name="Lindquist E.A."/>
            <person name="Lipzen A."/>
            <person name="Malagnac F."/>
            <person name="Mello A."/>
            <person name="Molinier V."/>
            <person name="Miyauchi S."/>
            <person name="Poulain J."/>
            <person name="Riccioni C."/>
            <person name="Rubini A."/>
            <person name="Sitrit Y."/>
            <person name="Splivallo R."/>
            <person name="Traeger S."/>
            <person name="Wang M."/>
            <person name="Zifcakova L."/>
            <person name="Wipf D."/>
            <person name="Zambonelli A."/>
            <person name="Paolocci F."/>
            <person name="Nowrousian M."/>
            <person name="Ottonello S."/>
            <person name="Baldrian P."/>
            <person name="Spatafora J.W."/>
            <person name="Henrissat B."/>
            <person name="Nagy L.G."/>
            <person name="Aury J.M."/>
            <person name="Wincker P."/>
            <person name="Grigoriev I.V."/>
            <person name="Bonfante P."/>
            <person name="Martin F.M."/>
        </authorList>
    </citation>
    <scope>NUCLEOTIDE SEQUENCE [LARGE SCALE GENOMIC DNA]</scope>
    <source>
        <strain evidence="2 3">RN42</strain>
    </source>
</reference>
<feature type="compositionally biased region" description="Low complexity" evidence="1">
    <location>
        <begin position="918"/>
        <end position="929"/>
    </location>
</feature>
<accession>A0A3N4HSG2</accession>
<keyword evidence="3" id="KW-1185">Reference proteome</keyword>
<organism evidence="2 3">
    <name type="scientific">Ascobolus immersus RN42</name>
    <dbReference type="NCBI Taxonomy" id="1160509"/>
    <lineage>
        <taxon>Eukaryota</taxon>
        <taxon>Fungi</taxon>
        <taxon>Dikarya</taxon>
        <taxon>Ascomycota</taxon>
        <taxon>Pezizomycotina</taxon>
        <taxon>Pezizomycetes</taxon>
        <taxon>Pezizales</taxon>
        <taxon>Ascobolaceae</taxon>
        <taxon>Ascobolus</taxon>
    </lineage>
</organism>